<keyword evidence="7" id="KW-0720">Serine protease</keyword>
<dbReference type="Pfam" id="PF01343">
    <property type="entry name" value="Peptidase_S49"/>
    <property type="match status" value="1"/>
</dbReference>
<dbReference type="RefSeq" id="WP_009698472.1">
    <property type="nucleotide sequence ID" value="NZ_BJKR01000008.1"/>
</dbReference>
<evidence type="ECO:0000256" key="4">
    <source>
        <dbReference type="ARBA" id="ARBA00022670"/>
    </source>
</evidence>
<dbReference type="GO" id="GO:0006508">
    <property type="term" value="P:proteolysis"/>
    <property type="evidence" value="ECO:0007669"/>
    <property type="project" value="UniProtKB-KW"/>
</dbReference>
<dbReference type="InterPro" id="IPR002142">
    <property type="entry name" value="Peptidase_S49"/>
</dbReference>
<dbReference type="SUPFAM" id="SSF52096">
    <property type="entry name" value="ClpP/crotonase"/>
    <property type="match status" value="1"/>
</dbReference>
<sequence length="353" mass="38701">MEFLLDYGLFLAKIVTVVAAVIVLLIIVKSASGKSGAAKGELEVTNLSERHKDAVEQLEHHLHDDAFIKARDKAVKKEEKEKNKSREKEIKQASKEGSLDSKREPHLFVLDFNGSIDAKEVGSLREEITAVLAVAREGDEVLLRLESGGGMVHGYGLASSQLDRIKAAGLPLTISVDKVAASGGYMMACVADKIVSAPFAIVGSIGVIAQIPNFNKLLKKHDIEYEQLTAGEYKRTLTMFGENTDKARDKFKQELEETHVLFKDFIRERRPDLELEKVATGEHWFGTQAKELGLVDEISTSDDLVVAACKEKTVLAVHYVQKKKLADKLAGVAGKVADSVVLKLAERGQKPIV</sequence>
<dbReference type="NCBIfam" id="NF008745">
    <property type="entry name" value="PRK11778.1"/>
    <property type="match status" value="1"/>
</dbReference>
<gene>
    <name evidence="14" type="primary">sohB</name>
    <name evidence="14" type="ORF">DS957_006480</name>
</gene>
<keyword evidence="5 11" id="KW-0812">Transmembrane</keyword>
<name>A0A8B3EFD4_VIBHA</name>
<evidence type="ECO:0000256" key="9">
    <source>
        <dbReference type="ARBA" id="ARBA00023136"/>
    </source>
</evidence>
<dbReference type="GO" id="GO:0004252">
    <property type="term" value="F:serine-type endopeptidase activity"/>
    <property type="evidence" value="ECO:0007669"/>
    <property type="project" value="InterPro"/>
</dbReference>
<feature type="transmembrane region" description="Helical" evidence="11">
    <location>
        <begin position="7"/>
        <end position="28"/>
    </location>
</feature>
<comment type="caution">
    <text evidence="14">The sequence shown here is derived from an EMBL/GenBank/DDBJ whole genome shotgun (WGS) entry which is preliminary data.</text>
</comment>
<comment type="similarity">
    <text evidence="2">Belongs to the peptidase S49 family.</text>
</comment>
<feature type="domain" description="Peptidase S49" evidence="12">
    <location>
        <begin position="166"/>
        <end position="314"/>
    </location>
</feature>
<dbReference type="EMBL" id="QOUW02000014">
    <property type="protein sequence ID" value="RIW16547.1"/>
    <property type="molecule type" value="Genomic_DNA"/>
</dbReference>
<evidence type="ECO:0000313" key="15">
    <source>
        <dbReference type="Proteomes" id="UP000253437"/>
    </source>
</evidence>
<dbReference type="Pfam" id="PF08496">
    <property type="entry name" value="Peptidase_S49_N"/>
    <property type="match status" value="1"/>
</dbReference>
<evidence type="ECO:0000256" key="2">
    <source>
        <dbReference type="ARBA" id="ARBA00008683"/>
    </source>
</evidence>
<reference evidence="14 15" key="1">
    <citation type="submission" date="2018-08" db="EMBL/GenBank/DDBJ databases">
        <title>Vibrio harveyi strains pathogenic to white snook Centropomus viridis Lockington (1877) and potential probiotic bacteria.</title>
        <authorList>
            <person name="Soto-Rodriguez S."/>
            <person name="Gomez-Gil B."/>
            <person name="Lozano-Olvera R."/>
        </authorList>
    </citation>
    <scope>NUCLEOTIDE SEQUENCE [LARGE SCALE GENOMIC DNA]</scope>
    <source>
        <strain evidence="14 15">CAIM 1508</strain>
    </source>
</reference>
<evidence type="ECO:0000259" key="12">
    <source>
        <dbReference type="Pfam" id="PF01343"/>
    </source>
</evidence>
<feature type="domain" description="Peptidase S49 N-terminal proteobacteria" evidence="13">
    <location>
        <begin position="2"/>
        <end position="162"/>
    </location>
</feature>
<feature type="region of interest" description="Disordered" evidence="10">
    <location>
        <begin position="77"/>
        <end position="99"/>
    </location>
</feature>
<keyword evidence="6" id="KW-0378">Hydrolase</keyword>
<evidence type="ECO:0000256" key="3">
    <source>
        <dbReference type="ARBA" id="ARBA00022475"/>
    </source>
</evidence>
<evidence type="ECO:0000256" key="1">
    <source>
        <dbReference type="ARBA" id="ARBA00004236"/>
    </source>
</evidence>
<dbReference type="PANTHER" id="PTHR42987">
    <property type="entry name" value="PEPTIDASE S49"/>
    <property type="match status" value="1"/>
</dbReference>
<proteinExistence type="inferred from homology"/>
<dbReference type="InterPro" id="IPR029045">
    <property type="entry name" value="ClpP/crotonase-like_dom_sf"/>
</dbReference>
<dbReference type="Gene3D" id="3.90.226.10">
    <property type="entry name" value="2-enoyl-CoA Hydratase, Chain A, domain 1"/>
    <property type="match status" value="1"/>
</dbReference>
<dbReference type="CDD" id="cd07023">
    <property type="entry name" value="S49_Sppa_N_C"/>
    <property type="match status" value="1"/>
</dbReference>
<dbReference type="GO" id="GO:0005886">
    <property type="term" value="C:plasma membrane"/>
    <property type="evidence" value="ECO:0007669"/>
    <property type="project" value="UniProtKB-SubCell"/>
</dbReference>
<dbReference type="PANTHER" id="PTHR42987:SF4">
    <property type="entry name" value="PROTEASE SOHB-RELATED"/>
    <property type="match status" value="1"/>
</dbReference>
<comment type="subcellular location">
    <subcellularLocation>
        <location evidence="1">Cell membrane</location>
    </subcellularLocation>
</comment>
<evidence type="ECO:0000313" key="14">
    <source>
        <dbReference type="EMBL" id="RIW16547.1"/>
    </source>
</evidence>
<evidence type="ECO:0000256" key="10">
    <source>
        <dbReference type="SAM" id="MobiDB-lite"/>
    </source>
</evidence>
<evidence type="ECO:0000256" key="11">
    <source>
        <dbReference type="SAM" id="Phobius"/>
    </source>
</evidence>
<evidence type="ECO:0000256" key="8">
    <source>
        <dbReference type="ARBA" id="ARBA00022989"/>
    </source>
</evidence>
<evidence type="ECO:0000256" key="5">
    <source>
        <dbReference type="ARBA" id="ARBA00022692"/>
    </source>
</evidence>
<dbReference type="AlphaFoldDB" id="A0A8B3EFD4"/>
<evidence type="ECO:0000259" key="13">
    <source>
        <dbReference type="Pfam" id="PF08496"/>
    </source>
</evidence>
<evidence type="ECO:0000256" key="7">
    <source>
        <dbReference type="ARBA" id="ARBA00022825"/>
    </source>
</evidence>
<keyword evidence="3" id="KW-1003">Cell membrane</keyword>
<dbReference type="InterPro" id="IPR013703">
    <property type="entry name" value="Peptidase_S49_N_proteobac"/>
</dbReference>
<dbReference type="Gene3D" id="6.20.330.10">
    <property type="match status" value="1"/>
</dbReference>
<protein>
    <submittedName>
        <fullName evidence="14">Protease SohB</fullName>
    </submittedName>
</protein>
<dbReference type="InterPro" id="IPR047272">
    <property type="entry name" value="S49_SppA_C"/>
</dbReference>
<keyword evidence="4 14" id="KW-0645">Protease</keyword>
<evidence type="ECO:0000256" key="6">
    <source>
        <dbReference type="ARBA" id="ARBA00022801"/>
    </source>
</evidence>
<keyword evidence="9 11" id="KW-0472">Membrane</keyword>
<accession>A0A8B3EFD4</accession>
<dbReference type="Proteomes" id="UP000253437">
    <property type="component" value="Unassembled WGS sequence"/>
</dbReference>
<keyword evidence="8 11" id="KW-1133">Transmembrane helix</keyword>
<organism evidence="14 15">
    <name type="scientific">Vibrio harveyi</name>
    <name type="common">Beneckea harveyi</name>
    <dbReference type="NCBI Taxonomy" id="669"/>
    <lineage>
        <taxon>Bacteria</taxon>
        <taxon>Pseudomonadati</taxon>
        <taxon>Pseudomonadota</taxon>
        <taxon>Gammaproteobacteria</taxon>
        <taxon>Vibrionales</taxon>
        <taxon>Vibrionaceae</taxon>
        <taxon>Vibrio</taxon>
    </lineage>
</organism>